<dbReference type="Pfam" id="PF01284">
    <property type="entry name" value="MARVEL"/>
    <property type="match status" value="2"/>
</dbReference>
<evidence type="ECO:0000256" key="2">
    <source>
        <dbReference type="ARBA" id="ARBA00022692"/>
    </source>
</evidence>
<evidence type="ECO:0000256" key="8">
    <source>
        <dbReference type="SAM" id="Phobius"/>
    </source>
</evidence>
<accession>A0AAV9SCX1</accession>
<proteinExistence type="inferred from homology"/>
<comment type="subcellular location">
    <subcellularLocation>
        <location evidence="1">Membrane</location>
        <topology evidence="1">Multi-pass membrane protein</topology>
    </subcellularLocation>
</comment>
<dbReference type="Proteomes" id="UP001311232">
    <property type="component" value="Unassembled WGS sequence"/>
</dbReference>
<keyword evidence="4 8" id="KW-1133">Transmembrane helix</keyword>
<dbReference type="InterPro" id="IPR008253">
    <property type="entry name" value="Marvel"/>
</dbReference>
<evidence type="ECO:0000256" key="7">
    <source>
        <dbReference type="PROSITE-ProRule" id="PRU00581"/>
    </source>
</evidence>
<organism evidence="10 11">
    <name type="scientific">Crenichthys baileyi</name>
    <name type="common">White River springfish</name>
    <dbReference type="NCBI Taxonomy" id="28760"/>
    <lineage>
        <taxon>Eukaryota</taxon>
        <taxon>Metazoa</taxon>
        <taxon>Chordata</taxon>
        <taxon>Craniata</taxon>
        <taxon>Vertebrata</taxon>
        <taxon>Euteleostomi</taxon>
        <taxon>Actinopterygii</taxon>
        <taxon>Neopterygii</taxon>
        <taxon>Teleostei</taxon>
        <taxon>Neoteleostei</taxon>
        <taxon>Acanthomorphata</taxon>
        <taxon>Ovalentaria</taxon>
        <taxon>Atherinomorphae</taxon>
        <taxon>Cyprinodontiformes</taxon>
        <taxon>Goodeidae</taxon>
        <taxon>Crenichthys</taxon>
    </lineage>
</organism>
<evidence type="ECO:0000256" key="6">
    <source>
        <dbReference type="ARBA" id="ARBA00034721"/>
    </source>
</evidence>
<dbReference type="PANTHER" id="PTHR17068:SF3">
    <property type="entry name" value="MYELOID-ASSOCIATED DIFFERENTIATION MARKER"/>
    <property type="match status" value="1"/>
</dbReference>
<feature type="transmembrane region" description="Helical" evidence="8">
    <location>
        <begin position="146"/>
        <end position="166"/>
    </location>
</feature>
<feature type="transmembrane region" description="Helical" evidence="8">
    <location>
        <begin position="207"/>
        <end position="232"/>
    </location>
</feature>
<keyword evidence="11" id="KW-1185">Reference proteome</keyword>
<evidence type="ECO:0000313" key="10">
    <source>
        <dbReference type="EMBL" id="KAK5618910.1"/>
    </source>
</evidence>
<feature type="transmembrane region" description="Helical" evidence="8">
    <location>
        <begin position="318"/>
        <end position="338"/>
    </location>
</feature>
<dbReference type="PANTHER" id="PTHR17068">
    <property type="entry name" value="MYELOID-ASSOCIATED DIFFERENTIATION MARKER MYADM FAMILY MEMBER"/>
    <property type="match status" value="1"/>
</dbReference>
<keyword evidence="2 7" id="KW-0812">Transmembrane</keyword>
<comment type="similarity">
    <text evidence="6">Belongs to the MAL family.</text>
</comment>
<comment type="caution">
    <text evidence="10">The sequence shown here is derived from an EMBL/GenBank/DDBJ whole genome shotgun (WGS) entry which is preliminary data.</text>
</comment>
<sequence length="347" mass="38317">MLLRRRDLTELPALQREQLAGTPDQQIALLSCSGSLGELQPVYQSTAERDWDTHQQRKVPDQHPTMPLTWFPASRLLWVRVAAVLFTCTAFSVAAHGAVLPHGGMADWCIFCWAFSFACSLLVLLVEQCSLQPRIPVSWSNFPITVACYASLLCLSASIIFPVFFLKNQTVYGEVRDHRIASTVFSCLATVAYMVEVSLSKARPGEVAGYMATAPGLLKVCQTFVACVIFILVSDPVSYDHHAALKWCMAVYCICFILSMAVVVLCVGECTGCLPIPFSKFLSAYGLLAVIMYLTATILWPVFQFHEKYGRRGDSKKLIAVAVLTALNFLLYLADLAYSARLVFVSG</sequence>
<feature type="transmembrane region" description="Helical" evidence="8">
    <location>
        <begin position="282"/>
        <end position="303"/>
    </location>
</feature>
<feature type="transmembrane region" description="Helical" evidence="8">
    <location>
        <begin position="77"/>
        <end position="99"/>
    </location>
</feature>
<feature type="domain" description="MARVEL" evidence="9">
    <location>
        <begin position="71"/>
        <end position="205"/>
    </location>
</feature>
<keyword evidence="5 7" id="KW-0472">Membrane</keyword>
<dbReference type="AlphaFoldDB" id="A0AAV9SCX1"/>
<dbReference type="EMBL" id="JAHHUM010000595">
    <property type="protein sequence ID" value="KAK5618910.1"/>
    <property type="molecule type" value="Genomic_DNA"/>
</dbReference>
<evidence type="ECO:0000256" key="4">
    <source>
        <dbReference type="ARBA" id="ARBA00022989"/>
    </source>
</evidence>
<evidence type="ECO:0000259" key="9">
    <source>
        <dbReference type="PROSITE" id="PS51225"/>
    </source>
</evidence>
<name>A0AAV9SCX1_9TELE</name>
<dbReference type="InterPro" id="IPR047123">
    <property type="entry name" value="MYADM-like"/>
</dbReference>
<keyword evidence="3" id="KW-0677">Repeat</keyword>
<evidence type="ECO:0000313" key="11">
    <source>
        <dbReference type="Proteomes" id="UP001311232"/>
    </source>
</evidence>
<protein>
    <recommendedName>
        <fullName evidence="9">MARVEL domain-containing protein</fullName>
    </recommendedName>
</protein>
<feature type="domain" description="MARVEL" evidence="9">
    <location>
        <begin position="210"/>
        <end position="344"/>
    </location>
</feature>
<evidence type="ECO:0000256" key="3">
    <source>
        <dbReference type="ARBA" id="ARBA00022737"/>
    </source>
</evidence>
<feature type="transmembrane region" description="Helical" evidence="8">
    <location>
        <begin position="244"/>
        <end position="270"/>
    </location>
</feature>
<feature type="transmembrane region" description="Helical" evidence="8">
    <location>
        <begin position="178"/>
        <end position="195"/>
    </location>
</feature>
<gene>
    <name evidence="10" type="ORF">CRENBAI_008482</name>
</gene>
<feature type="transmembrane region" description="Helical" evidence="8">
    <location>
        <begin position="105"/>
        <end position="126"/>
    </location>
</feature>
<evidence type="ECO:0000256" key="5">
    <source>
        <dbReference type="ARBA" id="ARBA00023136"/>
    </source>
</evidence>
<dbReference type="GO" id="GO:0016020">
    <property type="term" value="C:membrane"/>
    <property type="evidence" value="ECO:0007669"/>
    <property type="project" value="UniProtKB-SubCell"/>
</dbReference>
<evidence type="ECO:0000256" key="1">
    <source>
        <dbReference type="ARBA" id="ARBA00004141"/>
    </source>
</evidence>
<reference evidence="10 11" key="1">
    <citation type="submission" date="2021-06" db="EMBL/GenBank/DDBJ databases">
        <authorList>
            <person name="Palmer J.M."/>
        </authorList>
    </citation>
    <scope>NUCLEOTIDE SEQUENCE [LARGE SCALE GENOMIC DNA]</scope>
    <source>
        <strain evidence="10 11">MEX-2019</strain>
        <tissue evidence="10">Muscle</tissue>
    </source>
</reference>
<dbReference type="PROSITE" id="PS51225">
    <property type="entry name" value="MARVEL"/>
    <property type="match status" value="2"/>
</dbReference>